<evidence type="ECO:0000256" key="2">
    <source>
        <dbReference type="ARBA" id="ARBA00022679"/>
    </source>
</evidence>
<keyword evidence="4" id="KW-0540">Nuclease</keyword>
<feature type="compositionally biased region" description="Low complexity" evidence="9">
    <location>
        <begin position="1789"/>
        <end position="1816"/>
    </location>
</feature>
<evidence type="ECO:0000256" key="4">
    <source>
        <dbReference type="ARBA" id="ARBA00022722"/>
    </source>
</evidence>
<feature type="compositionally biased region" description="Basic and acidic residues" evidence="9">
    <location>
        <begin position="208"/>
        <end position="228"/>
    </location>
</feature>
<name>A0ABY6LNC4_9ARAC</name>
<dbReference type="InterPro" id="IPR001878">
    <property type="entry name" value="Znf_CCHC"/>
</dbReference>
<dbReference type="CDD" id="cd01650">
    <property type="entry name" value="RT_nLTR_like"/>
    <property type="match status" value="1"/>
</dbReference>
<dbReference type="InterPro" id="IPR043128">
    <property type="entry name" value="Rev_trsase/Diguanyl_cyclase"/>
</dbReference>
<feature type="compositionally biased region" description="Basic residues" evidence="9">
    <location>
        <begin position="2425"/>
        <end position="2445"/>
    </location>
</feature>
<dbReference type="Pfam" id="PF18701">
    <property type="entry name" value="DUF5641"/>
    <property type="match status" value="1"/>
</dbReference>
<dbReference type="Gene3D" id="4.10.60.10">
    <property type="entry name" value="Zinc finger, CCHC-type"/>
    <property type="match status" value="1"/>
</dbReference>
<feature type="compositionally biased region" description="Pro residues" evidence="9">
    <location>
        <begin position="5666"/>
        <end position="5679"/>
    </location>
</feature>
<feature type="compositionally biased region" description="Basic and acidic residues" evidence="9">
    <location>
        <begin position="2384"/>
        <end position="2412"/>
    </location>
</feature>
<dbReference type="PROSITE" id="PS50878">
    <property type="entry name" value="RT_POL"/>
    <property type="match status" value="2"/>
</dbReference>
<dbReference type="Pfam" id="PF03732">
    <property type="entry name" value="Retrotrans_gag"/>
    <property type="match status" value="1"/>
</dbReference>
<feature type="compositionally biased region" description="Low complexity" evidence="9">
    <location>
        <begin position="6150"/>
        <end position="6169"/>
    </location>
</feature>
<reference evidence="13 14" key="1">
    <citation type="submission" date="2022-01" db="EMBL/GenBank/DDBJ databases">
        <title>A chromosomal length assembly of Cordylochernes scorpioides.</title>
        <authorList>
            <person name="Zeh D."/>
            <person name="Zeh J."/>
        </authorList>
    </citation>
    <scope>NUCLEOTIDE SEQUENCE [LARGE SCALE GENOMIC DNA]</scope>
    <source>
        <strain evidence="13">IN4F17</strain>
        <tissue evidence="13">Whole Body</tissue>
    </source>
</reference>
<feature type="compositionally biased region" description="Pro residues" evidence="9">
    <location>
        <begin position="4962"/>
        <end position="4994"/>
    </location>
</feature>
<feature type="domain" description="CCHC-type" evidence="10">
    <location>
        <begin position="1728"/>
        <end position="1744"/>
    </location>
</feature>
<feature type="region of interest" description="Disordered" evidence="9">
    <location>
        <begin position="1507"/>
        <end position="1551"/>
    </location>
</feature>
<feature type="compositionally biased region" description="Pro residues" evidence="9">
    <location>
        <begin position="5689"/>
        <end position="5699"/>
    </location>
</feature>
<dbReference type="Gene3D" id="3.10.20.370">
    <property type="match status" value="1"/>
</dbReference>
<dbReference type="SUPFAM" id="SSF56219">
    <property type="entry name" value="DNase I-like"/>
    <property type="match status" value="1"/>
</dbReference>
<proteinExistence type="predicted"/>
<dbReference type="Pfam" id="PF03372">
    <property type="entry name" value="Exo_endo_phos"/>
    <property type="match status" value="1"/>
</dbReference>
<keyword evidence="3" id="KW-0548">Nucleotidyltransferase</keyword>
<feature type="region of interest" description="Disordered" evidence="9">
    <location>
        <begin position="1387"/>
        <end position="1464"/>
    </location>
</feature>
<dbReference type="CDD" id="cd01647">
    <property type="entry name" value="RT_LTR"/>
    <property type="match status" value="1"/>
</dbReference>
<evidence type="ECO:0000256" key="6">
    <source>
        <dbReference type="ARBA" id="ARBA00022801"/>
    </source>
</evidence>
<dbReference type="Proteomes" id="UP001235939">
    <property type="component" value="Chromosome 19"/>
</dbReference>
<dbReference type="SUPFAM" id="SSF57756">
    <property type="entry name" value="Retrovirus zinc finger-like domains"/>
    <property type="match status" value="1"/>
</dbReference>
<evidence type="ECO:0000256" key="5">
    <source>
        <dbReference type="ARBA" id="ARBA00022759"/>
    </source>
</evidence>
<dbReference type="Pfam" id="PF17917">
    <property type="entry name" value="RT_RNaseH"/>
    <property type="match status" value="1"/>
</dbReference>
<feature type="compositionally biased region" description="Low complexity" evidence="9">
    <location>
        <begin position="5892"/>
        <end position="5904"/>
    </location>
</feature>
<dbReference type="Pfam" id="PF05380">
    <property type="entry name" value="Peptidase_A17"/>
    <property type="match status" value="1"/>
</dbReference>
<feature type="region of interest" description="Disordered" evidence="9">
    <location>
        <begin position="6130"/>
        <end position="6319"/>
    </location>
</feature>
<evidence type="ECO:0000256" key="9">
    <source>
        <dbReference type="SAM" id="MobiDB-lite"/>
    </source>
</evidence>
<keyword evidence="8" id="KW-0862">Zinc</keyword>
<feature type="region of interest" description="Disordered" evidence="9">
    <location>
        <begin position="2552"/>
        <end position="2657"/>
    </location>
</feature>
<feature type="compositionally biased region" description="Low complexity" evidence="9">
    <location>
        <begin position="5037"/>
        <end position="5052"/>
    </location>
</feature>
<feature type="compositionally biased region" description="Low complexity" evidence="9">
    <location>
        <begin position="5648"/>
        <end position="5665"/>
    </location>
</feature>
<dbReference type="Pfam" id="PF00078">
    <property type="entry name" value="RVT_1"/>
    <property type="match status" value="2"/>
</dbReference>
<keyword evidence="14" id="KW-1185">Reference proteome</keyword>
<feature type="compositionally biased region" description="Basic and acidic residues" evidence="9">
    <location>
        <begin position="1428"/>
        <end position="1443"/>
    </location>
</feature>
<feature type="compositionally biased region" description="Low complexity" evidence="9">
    <location>
        <begin position="5279"/>
        <end position="5291"/>
    </location>
</feature>
<dbReference type="Gene3D" id="3.30.70.270">
    <property type="match status" value="2"/>
</dbReference>
<feature type="compositionally biased region" description="Pro residues" evidence="9">
    <location>
        <begin position="5521"/>
        <end position="5533"/>
    </location>
</feature>
<evidence type="ECO:0000256" key="8">
    <source>
        <dbReference type="PROSITE-ProRule" id="PRU00047"/>
    </source>
</evidence>
<feature type="compositionally biased region" description="Basic and acidic residues" evidence="9">
    <location>
        <begin position="1748"/>
        <end position="1757"/>
    </location>
</feature>
<feature type="compositionally biased region" description="Basic residues" evidence="9">
    <location>
        <begin position="2552"/>
        <end position="2566"/>
    </location>
</feature>
<dbReference type="InterPro" id="IPR036691">
    <property type="entry name" value="Endo/exonu/phosph_ase_sf"/>
</dbReference>
<dbReference type="PANTHER" id="PTHR37984">
    <property type="entry name" value="PROTEIN CBG26694"/>
    <property type="match status" value="1"/>
</dbReference>
<feature type="region of interest" description="Disordered" evidence="9">
    <location>
        <begin position="2231"/>
        <end position="2462"/>
    </location>
</feature>
<evidence type="ECO:0000259" key="10">
    <source>
        <dbReference type="PROSITE" id="PS50158"/>
    </source>
</evidence>
<dbReference type="SUPFAM" id="SSF53098">
    <property type="entry name" value="Ribonuclease H-like"/>
    <property type="match status" value="2"/>
</dbReference>
<evidence type="ECO:0000313" key="13">
    <source>
        <dbReference type="EMBL" id="UYV81000.1"/>
    </source>
</evidence>
<evidence type="ECO:0000313" key="14">
    <source>
        <dbReference type="Proteomes" id="UP001235939"/>
    </source>
</evidence>
<keyword evidence="8" id="KW-0479">Metal-binding</keyword>
<keyword evidence="2" id="KW-0808">Transferase</keyword>
<feature type="region of interest" description="Disordered" evidence="9">
    <location>
        <begin position="4890"/>
        <end position="5096"/>
    </location>
</feature>
<feature type="region of interest" description="Disordered" evidence="9">
    <location>
        <begin position="5272"/>
        <end position="5312"/>
    </location>
</feature>
<feature type="domain" description="Reverse transcriptase" evidence="11">
    <location>
        <begin position="483"/>
        <end position="662"/>
    </location>
</feature>
<dbReference type="Pfam" id="PF17921">
    <property type="entry name" value="Integrase_H2C2"/>
    <property type="match status" value="2"/>
</dbReference>
<feature type="compositionally biased region" description="Pro residues" evidence="9">
    <location>
        <begin position="6279"/>
        <end position="6292"/>
    </location>
</feature>
<sequence length="6397" mass="711774">MHPGDDPSPSQTPLPSALYHLEKFEGNGLIPFDKFIRDFELVYDVKALDDSRRRILLDNHLRGAAREFALQASQIKLGYNELKENLEQRFSRRAPKREARKKFFSCRQRPGEKVKEYANRVRSLASEAESDGLRIDITEVADIFLTGLCPNLWQRAHQLQNESWEVIVSSLHQIEERDDEYSRCQLEDEEGSARKLRELTSQMARLESKLKNLETENQDLRRTHREQPRMNMGNRWNNNQARGFQRRGGSAQNIQPTIQGARQERPQQNPNGRAPQEQRKEGPPAATKGGAPRGSEANIVNIDSLDISAEGLGKPTFLKGISGSELRSLGSELIEVRAYIRGKPIREVKTTFEYCRLGGLGFDGILGMPGFKALRLTLNHDGSVRSDFERDEEPTKSAFLSSLQASEVPVRPPSIPLHKIRTGEDVLRAYSHCFCDDISDMGDGSTIIAPKLKMLTGKPVYRRQYPIPNKLVSKVKALVDELEEAGIIEGSTSLWNSPLFPVAKTDGSVRITMDLRLINEVTEFFPFPIPRVEDNLRAFAGAKVFSTLDLTSGFFQIRIPEGDRDYFTFSLPWGRYRFTRLPQGAKNSAQIFQWAMNLVLGDLLYKCVRLYIDDVIVYSDSHEQHVTDLAAVPELLSRFNLKARRGKSYFFKGSVDYLGHVVDQDGRKPMWDNVAALRDLKRPHNIRGVRSLLGTVNYYRRFIPNAGELLAPLSNLLRKGRRFTWGTIEQTAFETIKQVLTSEPLLAHPMIGRPFILNTDASGIAVGACLQQEIDGVVKPIGYYSKRLIGPETRYSTIEKEAYAVVLSLQHFKHLLAGSKVEVHTDHKPITYNKGSDYKNARLSRWAEIIQDFNVTFVYVPGKENTVADFLSRFPCEDDPESSRDKRVVAAVIKNRGPPLIDSDRTWEGLLKDKKWAPLLKLIGDRRSTETVTYKNKDYKMHEGYLVSKNSGGIWVKVVPSDIREMVIKYHHDVPTGGHFGVKKVMRRLKDDYYWPGMRTQVQNYIYRCEGCQLSNQGVTKAGNAPHFRPGKPFEHLALDFIGPLEKTSRGHSNILTIVDLFTKFPILIPTRDQCASTVVKALLESVITIFGVPKTILSDRGSAFISCIFKGICKAMGVSAVNTTAWRPQSNGAVERLNRTVIESLLRCEAGSNWDDILPMVALAIRTTEHSSTGFTPAKLVFGHELRLPQPFQEAGQSPVSEDLIAQTAAFYERELTEEVEKIREVVRQTYLNEQEEARIKFENKRLITFNNGDLVLVERMHETKGRHKFEPRYGGPYEVLKRAGDTLYLLKNLETGNLDKYHIDRLKQYHIPIRIFPTEEEETSDGNSSQGSSDEDHWIHLTGPAYLPNRSVNVVVPQGVTTRANSEVMSRREIDRVSVDNLTLRRSTRVKRPTQYMANLAPKGSPGSAEHVPERPSILTQAGEELAPKNEIQRRNSKENSENEENANSPVGDGHANPAAARGDVTAPKTAALTSATSASPASLNWADSEMAEVNDNEGFIVVKGKKRRLGSTSPEHAARQPNKPGEQRSSQQRKRPTGPRAVPPQEIKATRKNIAEAKARQNSSTHENYIFVERCPEFPDYTYLKAMPRLVGGPDKITHFGKMNGHFLVGLATKDLARLLVESDLEFGGTTLRVFPYRKRAERIVVAGLPGFVDDFTIVNALGQYGRVTSIAPILIKLGEFAFNDGRREAFILLHEGVRLETLPTRLTIQSKGDTLSAYLSFGIKCSKCGRQGHRRASCPSLARRNFDAPKRVDSPAQIQASSPSPTVPQRTGPPSPVPSPPAPLAPSEEAPNNAPVTPAAAAPGAPALHPARPLLPPGEAPSSTCSASDPPTTPALPPPVPAEPMEVAQLEEEGTGSTQEGKNKIRKELDACLRPAPSTIFDKTNQAGLEKEREARLQRLHLQTPSPGPAPAPSRDFIIGTIRNKSLSLCHLLRQHRVDIALVQETNTHHLDGAQDLCLGYDAITAPPDAISGSGLACIYAPGVTVSRHRILWPGHIVLATFNVHSQEMTVINVHLSHDQRERIEQLRVIEAAAVEEEEEAWVLGDFNIRDDRNRDSISMAALGALCESAALLDAAPEFDAAHLPTRVAQHGDLIESSRLDRILAPARFLEVSTSYAIAPFHLSDHCMVLLRVGPPAAPSQPRVAATLRSGLAQEHTNNYLVDIAEEISLLDAPQLWDRWTLIKAGILAEARSLHDPRHHDRDDGYIGRAQRYIRVQHLRGILRGRPATSARRVSAPRCPASIDAPERDLPGPQGPRRRSRSGQLQTDLPALGRLQGNRIDPARPPQAPPVNSGAGVPDVRRPRKVPLLEHRAGHRRRRGGYCPRHDAGRGFRGSAVRLRLPGPRVSNVPPGVPPAPPTGLRGMDSSTLRRGGRHNKGRGLPDRRLQTTQRRETGLRSERGALQHRDGTAAASPGDDPRRGQRHRLRRRHRPPVPSRRRIRAGGDRPRGLQAGLWYRRQPREERGPLVRSLAQPRRLPSRRLLVDHLHQGPRARHRPQKLRSPSGAASSRPPGHHLHGYLPSPPTIAKLQARLARFVWGPEHTAWLPRRRHGEARSHRRPRPPRPGNPTPARLPQGCAGRAPRRQERLRLAGRQRQRGLDPPSTRRHASPAPPSPVAEAVGGGLQDPEPQSPGGPRIPAAGHPNHRWLPPGREEKAVPIFGTLLDQKMEREEALERLKKKRTILRTSLSKYGKRIEEFDVHKECDHEELLGQLSDVYEELRRVDEEIGKLIDIKDLEKDLKMVEEYREKAVAWKYLLKKRSLVVAEGMQRETATATKKEYPGEIGRPTLTGMVKLPKLTMERFYGEISQWLNFWNAFDSSINRNEHLTKIDKFNYLKAYLGGTAAQTVEGFCPSEENYDKAVELLKKRFGKGERLIDVHMNNLLALKPLRVTKDVRAFRELYCRILVQIRSLESLGVVVESYGNLLCPLLLKLLPSDLKLELHREFTGAFSLGDLIEFLERQLIALESTFGTRDEITAGQPSNEHPQSQSSIVKYRRNERNPLPTAAGFLNASEAVNKRKNCAFCERYHESTKCEFAENLTLEDKLGKLKKKGACFRCLKYGHLSKFCKVKTSCTSCGELRHSRIMCPRKNQNATPARGMMRDETLTNLTTPVVLLPTLRVTIRGKCKERMGRILIDTGSQRSYVLQDTAEEMGYECSKKESLRHSLFGGSNTELYEHGVYDIRLSNLDGSYGCNFEALSQDVICDSVPRVHQGKWMQDLSAHDIELTDLHRGPLEILIGADIAGKLLTGEHRRLPSGLVAVQTRLGWTLMGKIPATEEETSVSGLCTTSLLTSDLENLWRLEAIGISDARQDDSIQKETEEYFARTISQDCEGRYQVALPWIRERELLTDNRDVAEKRLANVRKHLVNTGNLAEYEDILEKWLLKLSWDEPLPENLSCEFLRWLAKLESLKSIAIPRWLCYREEHRIGTTLHVFCDASRASYATCIFLRIESEQEVTCQLVQARSRVAPLKGTTIPRLELLACLVGARLVNNVVRDLKFEDMERFYWTDSMNALHWIKGKDNWATFVMNRVMEIRSLSETEDWYHVPGCLNPADLPSRGCLADSLERSKWWEGPSWLRRPRRDWPHREIYPDPDIVNSEKRKIVLTSTCIEREKDQYYYRFSNYYKILRVTAWMNRFLTNARGTIGQRVKGDLTVNEIKRAELMLVRVIQRESFTGPEDKRLKDFKLCCDSLGLLRVKTKISRRQDLESFRMPLLLPSDHDLVYLLIRWKHETWGHVGLQTLMNLLREDYWILKFRRTVRRVIHQCVKCRRFTAKSGSVESVELPENRVRDASIFEVVGIDLTGPLVLRNRRKVWIVIFTCAVYRAVHLELVTSLSTENFLQAFRRFVARRGRPYVVYSDNGTNFRGASRALGNLDNAAVQSESTKQNINWKFIPPSAPWWGGWWERLIGLLKQLLRKILGQARLEFEELYTIICDTESLMNSRPLTYMSEDVEDLSPLTPALFLHDLKEIGVPDLDSIERASLQKRYRFRQRLREDLRKRFRTEYFGFLRQETRRRSKTRPIKVGDLVLIGQDNAKRVNWPLARVVEVYPGRDGPVRVAKLRTSKGVQIRPVQRLYNLEIPADLGSTLRSIQSEPRRGGSRGEASKDPTKIAQLLTCLKEITKIIMEHRQKQLVTLIAIDIQGAFDNTWWPALFKKLDEDNLPVELIKILRSFLKNRKTIFKYNNMKVSKILTKGCPQGGPLSPLLWLIYLNDLLINLQSPNSEIICYADDVTIICWDNELTNLKKSIEFNLEKIDQWCNDNKLNINLDKTSILHLHNKDKISINFRDNIIVPVEDIKILGITIANHRRKNKLNFGPHLNIILNKTQRLKNLLFSICGKSWGLSIQKRLTLYKSIIRPTLTYGTEIWFEFISKKYMYKLNSMQYQILLWCTQTYKTTSYNCVHTLANIPLITDYMESRIIGYELNNLSTEDKQFYDLYIPGILKDFIISRINLLKKNTNRTFQSFFPYDIPKYFRPNYYNSQFITDHGNFRFFLKKIQAVQDSTCFCGLGEQTSIHLLLECPVFQEYRVNNGLTALGPSELISTPPFSHPGGCMATGSTPNLARAESPLKADQTPERHSKVAQPCAEKSAIFNSQRNISNTNERIETYANSPAGGRNVNSAAPFNLAALPSSNRGADAQRNWADYAENVNSEEDDSFTVVKGRKRRRDSPDLPAMAAQSNSAGTSRRQRPSTGLMPQIQEIRTTRAHVMEARARQASCTEEQCCFLEFCPEYQTYQYMKALEKVVGSAGNIVQFTKVNGQYLVGLANRSLAERLVREGLEIEGTLLKTFPFRRTSIRVTIGNLPFFVGDAAVMDALSRYGRITSIAPKQLRVGEFNFTDGRWEAFILLHDGITVEMLSSRFELRIKGEPWPAFLTHGVKCSKCRGQGHRRANCPQLHGRPTTARRASPPPSTGLPPSTAPGLPGPSPAAPTPPAPTSPAVRLSGAQPDPRVASPPSTAPRPSTPAPPASSVPVAAPVPPSVAPAPVDPAGPRSAATEPTPPARPDFIAPCGPLPAQGTLGPATHTPDVDMTTTEEPSAPSPAAVSTPPLPAPQPAGPTPSAPHKEDPTPAMTPPSPPPTPMEEDLPPNLGDCIDGILGEIIISNINPGPLVDDETSWTDAIDAKTINNFQLSHTHTHTLGRAARICRAPPFSHPGGCMATGGTPSLARAESPLKADQMPGRHGLKAHLCAEKSAIFDSQRNYSNNQEAFDKYANLPAGGKDVNLAAPFNLAANPSSNAVAQAQRNWADMTEDINPEIEDNFTLVQRRKRRRGSANSPTANAPSSNVGGSRTDRRPRSSTGWAPRAEEIRTTRAHIAEARAQQASSSEEYCVYIERSPDLEPFHYLRALDRMVGGTGGVVQVSKVNGLYLLGLTNRGLVERLISEGLEVEGTLLKAFPFRKRAERITVGNLPFFVADSVIINALSTFGRVTSIAPKLMKAGPYIYNDGRREAFIALNEGVTIERLPTRLEIKIKGETWPAYLTSGIRCSRCHGQGHRRTICPLLAGLANNTRMAPPTTPAGVPPPTTPATPQRSAAQPPAPASSDPASETPGALPEARAVTTSTAPRPSPPVAPAVPMEKAPSAPPPVTPAPSLQAPEGPVGPRPANSQHPEPPSARPDFVAPRGPLPAQKTLGPAAPTPDVEMSTTEEPSAPSPAAVSTPPLPAPQPAGPTPSAPHKEDPTPAMTPPSPPPTPMEEDLPPNLGDCIDGILGEIIIFNINPGPLVDDETSWTDAIDAKTINNFQLSHTHTHTLGRAARICRAPPFSHPGGCMATGGTPSLARAESPLKADQMPGRHGLKAHLCAEKSAIFDSQRNYSNNQEAFDKYANLPAGGKDVNLAAPFNLAANPSSNAVAQAQRNWADMTEDINPEIEDNFTLVQRRKRRRGSANSPTANAPSSNVGGSRTDRRPRSSTGWAPRAEEIRTTRAHIAEARAQQASSSEEYCVYIERSPDLEPFHYLRALDRMVGGTGGVVQVSKVNGLYLLGLTNRGLVERLISEGLEVEGTLLKAFPFRKRAERITVGNLPFFVADSVIINALSTFGRVTSIAPKLMKAGPYIYNDGRREAFIALNEGVTIERLPTRLEIKIKGETWPAYLTSGIRCSRCHGQGHRRAICPLLAGLANNTRMAPPTTPAGVPPPTTPAPPQRSAAQPPAPASSDPASETPGAPPEARAVTTSTAPRPSPPVAPAVPMEKAPSAPPPVTPAPSLQAPEGPVGPRPANSQHPEPPPARPDFVAPRGPLPAQKTLGPAAPTPDVEMSTTEEPSAPSPAAVSTPPLPAPQPAGPTPSAPHKEDPTPAMTPPSPPPTPMEEDLPPNLGDCIDGILGEIIISNIDPGPLVDDETSWTDAIDAILHPHSRAPFLARLSPILKKNYAVFFKAAIERARDSHPRILS</sequence>
<feature type="compositionally biased region" description="Low complexity" evidence="9">
    <location>
        <begin position="1758"/>
        <end position="1768"/>
    </location>
</feature>
<feature type="compositionally biased region" description="Low complexity" evidence="9">
    <location>
        <begin position="5534"/>
        <end position="5556"/>
    </location>
</feature>
<feature type="compositionally biased region" description="Low complexity" evidence="9">
    <location>
        <begin position="2505"/>
        <end position="2515"/>
    </location>
</feature>
<evidence type="ECO:0000256" key="3">
    <source>
        <dbReference type="ARBA" id="ARBA00022695"/>
    </source>
</evidence>
<feature type="domain" description="Integrase catalytic" evidence="12">
    <location>
        <begin position="3786"/>
        <end position="3974"/>
    </location>
</feature>
<evidence type="ECO:0000259" key="11">
    <source>
        <dbReference type="PROSITE" id="PS50878"/>
    </source>
</evidence>
<gene>
    <name evidence="13" type="ORF">LAZ67_19002470</name>
</gene>
<dbReference type="InterPro" id="IPR036875">
    <property type="entry name" value="Znf_CCHC_sf"/>
</dbReference>
<feature type="region of interest" description="Disordered" evidence="9">
    <location>
        <begin position="5885"/>
        <end position="5923"/>
    </location>
</feature>
<dbReference type="PANTHER" id="PTHR37984:SF5">
    <property type="entry name" value="PROTEIN NYNRIN-LIKE"/>
    <property type="match status" value="1"/>
</dbReference>
<dbReference type="InterPro" id="IPR005162">
    <property type="entry name" value="Retrotrans_gag_dom"/>
</dbReference>
<dbReference type="EC" id="2.7.7.49" evidence="1"/>
<dbReference type="Gene3D" id="1.10.340.70">
    <property type="match status" value="1"/>
</dbReference>
<dbReference type="PROSITE" id="PS50994">
    <property type="entry name" value="INTEGRASE"/>
    <property type="match status" value="2"/>
</dbReference>
<evidence type="ECO:0000256" key="1">
    <source>
        <dbReference type="ARBA" id="ARBA00012493"/>
    </source>
</evidence>
<protein>
    <recommendedName>
        <fullName evidence="1">RNA-directed DNA polymerase</fullName>
        <ecNumber evidence="1">2.7.7.49</ecNumber>
    </recommendedName>
</protein>
<feature type="compositionally biased region" description="Pro residues" evidence="9">
    <location>
        <begin position="5053"/>
        <end position="5066"/>
    </location>
</feature>
<feature type="compositionally biased region" description="Pro residues" evidence="9">
    <location>
        <begin position="1775"/>
        <end position="1788"/>
    </location>
</feature>
<feature type="region of interest" description="Disordered" evidence="9">
    <location>
        <begin position="2483"/>
        <end position="2527"/>
    </location>
</feature>
<dbReference type="SMART" id="SM00343">
    <property type="entry name" value="ZnF_C2HC"/>
    <property type="match status" value="6"/>
</dbReference>
<organism evidence="13 14">
    <name type="scientific">Cordylochernes scorpioides</name>
    <dbReference type="NCBI Taxonomy" id="51811"/>
    <lineage>
        <taxon>Eukaryota</taxon>
        <taxon>Metazoa</taxon>
        <taxon>Ecdysozoa</taxon>
        <taxon>Arthropoda</taxon>
        <taxon>Chelicerata</taxon>
        <taxon>Arachnida</taxon>
        <taxon>Pseudoscorpiones</taxon>
        <taxon>Cheliferoidea</taxon>
        <taxon>Chernetidae</taxon>
        <taxon>Cordylochernes</taxon>
    </lineage>
</organism>
<dbReference type="InterPro" id="IPR012337">
    <property type="entry name" value="RNaseH-like_sf"/>
</dbReference>
<feature type="region of interest" description="Disordered" evidence="9">
    <location>
        <begin position="208"/>
        <end position="297"/>
    </location>
</feature>
<dbReference type="InterPro" id="IPR041588">
    <property type="entry name" value="Integrase_H2C2"/>
</dbReference>
<dbReference type="Gene3D" id="3.10.10.10">
    <property type="entry name" value="HIV Type 1 Reverse Transcriptase, subunit A, domain 1"/>
    <property type="match status" value="1"/>
</dbReference>
<feature type="domain" description="Integrase catalytic" evidence="12">
    <location>
        <begin position="1029"/>
        <end position="1186"/>
    </location>
</feature>
<accession>A0ABY6LNC4</accession>
<dbReference type="InterPro" id="IPR005312">
    <property type="entry name" value="DUF1759"/>
</dbReference>
<evidence type="ECO:0000259" key="12">
    <source>
        <dbReference type="PROSITE" id="PS50994"/>
    </source>
</evidence>
<dbReference type="Pfam" id="PF00665">
    <property type="entry name" value="rve"/>
    <property type="match status" value="1"/>
</dbReference>
<feature type="compositionally biased region" description="Pro residues" evidence="9">
    <location>
        <begin position="6134"/>
        <end position="6149"/>
    </location>
</feature>
<dbReference type="EMBL" id="CP092881">
    <property type="protein sequence ID" value="UYV81000.1"/>
    <property type="molecule type" value="Genomic_DNA"/>
</dbReference>
<dbReference type="InterPro" id="IPR008042">
    <property type="entry name" value="Retrotrans_Pao"/>
</dbReference>
<dbReference type="SUPFAM" id="SSF56672">
    <property type="entry name" value="DNA/RNA polymerases"/>
    <property type="match status" value="2"/>
</dbReference>
<feature type="region of interest" description="Disordered" evidence="9">
    <location>
        <begin position="1733"/>
        <end position="1846"/>
    </location>
</feature>
<feature type="compositionally biased region" description="Pro residues" evidence="9">
    <location>
        <begin position="1835"/>
        <end position="1846"/>
    </location>
</feature>
<feature type="compositionally biased region" description="Pro residues" evidence="9">
    <location>
        <begin position="6302"/>
        <end position="6312"/>
    </location>
</feature>
<feature type="compositionally biased region" description="Pro residues" evidence="9">
    <location>
        <begin position="4928"/>
        <end position="4942"/>
    </location>
</feature>
<feature type="region of interest" description="Disordered" evidence="9">
    <location>
        <begin position="5517"/>
        <end position="5710"/>
    </location>
</feature>
<dbReference type="Gene3D" id="3.30.420.10">
    <property type="entry name" value="Ribonuclease H-like superfamily/Ribonuclease H"/>
    <property type="match status" value="2"/>
</dbReference>
<dbReference type="InterPro" id="IPR005135">
    <property type="entry name" value="Endo/exonuclease/phosphatase"/>
</dbReference>
<dbReference type="Pfam" id="PF03564">
    <property type="entry name" value="DUF1759"/>
    <property type="match status" value="1"/>
</dbReference>
<feature type="compositionally biased region" description="Low complexity" evidence="9">
    <location>
        <begin position="6261"/>
        <end position="6278"/>
    </location>
</feature>
<feature type="region of interest" description="Disordered" evidence="9">
    <location>
        <begin position="4659"/>
        <end position="4699"/>
    </location>
</feature>
<keyword evidence="6" id="KW-0378">Hydrolase</keyword>
<feature type="domain" description="Reverse transcriptase" evidence="11">
    <location>
        <begin position="4078"/>
        <end position="4310"/>
    </location>
</feature>
<feature type="compositionally biased region" description="Pro residues" evidence="9">
    <location>
        <begin position="5076"/>
        <end position="5086"/>
    </location>
</feature>
<dbReference type="InterPro" id="IPR000477">
    <property type="entry name" value="RT_dom"/>
</dbReference>
<dbReference type="InterPro" id="IPR001584">
    <property type="entry name" value="Integrase_cat-core"/>
</dbReference>
<dbReference type="InterPro" id="IPR036397">
    <property type="entry name" value="RNaseH_sf"/>
</dbReference>
<dbReference type="CDD" id="cd09274">
    <property type="entry name" value="RNase_HI_RT_Ty3"/>
    <property type="match status" value="1"/>
</dbReference>
<dbReference type="InterPro" id="IPR001969">
    <property type="entry name" value="Aspartic_peptidase_AS"/>
</dbReference>
<dbReference type="InterPro" id="IPR040676">
    <property type="entry name" value="DUF5641"/>
</dbReference>
<keyword evidence="8" id="KW-0863">Zinc-finger</keyword>
<dbReference type="Gene3D" id="3.60.10.10">
    <property type="entry name" value="Endonuclease/exonuclease/phosphatase"/>
    <property type="match status" value="1"/>
</dbReference>
<dbReference type="PROSITE" id="PS50158">
    <property type="entry name" value="ZF_CCHC"/>
    <property type="match status" value="1"/>
</dbReference>
<keyword evidence="7" id="KW-0695">RNA-directed DNA polymerase</keyword>
<dbReference type="InterPro" id="IPR041373">
    <property type="entry name" value="RT_RNaseH"/>
</dbReference>
<feature type="compositionally biased region" description="Polar residues" evidence="9">
    <location>
        <begin position="250"/>
        <end position="271"/>
    </location>
</feature>
<dbReference type="PROSITE" id="PS00141">
    <property type="entry name" value="ASP_PROTEASE"/>
    <property type="match status" value="1"/>
</dbReference>
<dbReference type="InterPro" id="IPR043502">
    <property type="entry name" value="DNA/RNA_pol_sf"/>
</dbReference>
<feature type="compositionally biased region" description="Basic residues" evidence="9">
    <location>
        <begin position="2493"/>
        <end position="2503"/>
    </location>
</feature>
<evidence type="ECO:0000256" key="7">
    <source>
        <dbReference type="ARBA" id="ARBA00022918"/>
    </source>
</evidence>
<feature type="non-terminal residue" evidence="13">
    <location>
        <position position="1"/>
    </location>
</feature>
<keyword evidence="5" id="KW-0255">Endonuclease</keyword>
<dbReference type="InterPro" id="IPR050951">
    <property type="entry name" value="Retrovirus_Pol_polyprotein"/>
</dbReference>